<accession>A0A815B4R3</accession>
<protein>
    <submittedName>
        <fullName evidence="2">Uncharacterized protein</fullName>
    </submittedName>
</protein>
<evidence type="ECO:0000313" key="3">
    <source>
        <dbReference type="EMBL" id="CAF1571606.1"/>
    </source>
</evidence>
<evidence type="ECO:0000313" key="5">
    <source>
        <dbReference type="Proteomes" id="UP000663852"/>
    </source>
</evidence>
<dbReference type="Proteomes" id="UP000663828">
    <property type="component" value="Unassembled WGS sequence"/>
</dbReference>
<organism evidence="2 5">
    <name type="scientific">Adineta ricciae</name>
    <name type="common">Rotifer</name>
    <dbReference type="NCBI Taxonomy" id="249248"/>
    <lineage>
        <taxon>Eukaryota</taxon>
        <taxon>Metazoa</taxon>
        <taxon>Spiralia</taxon>
        <taxon>Gnathifera</taxon>
        <taxon>Rotifera</taxon>
        <taxon>Eurotatoria</taxon>
        <taxon>Bdelloidea</taxon>
        <taxon>Adinetida</taxon>
        <taxon>Adinetidae</taxon>
        <taxon>Adineta</taxon>
    </lineage>
</organism>
<dbReference type="OrthoDB" id="10053180at2759"/>
<reference evidence="2" key="1">
    <citation type="submission" date="2021-02" db="EMBL/GenBank/DDBJ databases">
        <authorList>
            <person name="Nowell W R."/>
        </authorList>
    </citation>
    <scope>NUCLEOTIDE SEQUENCE</scope>
</reference>
<feature type="chain" id="PRO_5036226976" evidence="1">
    <location>
        <begin position="19"/>
        <end position="368"/>
    </location>
</feature>
<comment type="caution">
    <text evidence="2">The sequence shown here is derived from an EMBL/GenBank/DDBJ whole genome shotgun (WGS) entry which is preliminary data.</text>
</comment>
<dbReference type="AlphaFoldDB" id="A0A815B4R3"/>
<evidence type="ECO:0000256" key="1">
    <source>
        <dbReference type="SAM" id="SignalP"/>
    </source>
</evidence>
<feature type="signal peptide" evidence="1">
    <location>
        <begin position="1"/>
        <end position="18"/>
    </location>
</feature>
<proteinExistence type="predicted"/>
<evidence type="ECO:0000313" key="2">
    <source>
        <dbReference type="EMBL" id="CAF1265617.1"/>
    </source>
</evidence>
<evidence type="ECO:0000313" key="4">
    <source>
        <dbReference type="Proteomes" id="UP000663828"/>
    </source>
</evidence>
<gene>
    <name evidence="2" type="ORF">EDS130_LOCUS28752</name>
    <name evidence="3" type="ORF">XAT740_LOCUS44534</name>
</gene>
<sequence length="368" mass="40346">MLRTTFVILLSVIIQINCQTCNDGNQSPYSTCSQNPECGCLQFSFSSTTYVCAITATSRCSQFTRCQAPNDACQQNQVCVRHTRCDSQPLCIPTSLFSDQSCPGIHITNYTSSLVPPDAQYTRPGGSSGTYYEAIQLTVPTSGHYDLSSMSGIDTHGYLYNGTFYPSNPQLNLIAYNDDGAGGSQFKIPIYLEAGVPYTLVVTTHNPGSTGPFTVVGKGPSNIYFSQIIYTTTTTRPIIVSASYNSDLTSSNPHYDRTGGGSQTYYYQAFEVRVDETGNYTFTSASSYDTYGYIYQGNFYPLMPQYNIHAKDDDGAARNQFQVTAVLRADIKYILVFTTHGPNTFGSYSVSGRGQGHIFMTPISQTFS</sequence>
<dbReference type="EMBL" id="CAJNOR010005660">
    <property type="protein sequence ID" value="CAF1571606.1"/>
    <property type="molecule type" value="Genomic_DNA"/>
</dbReference>
<dbReference type="Proteomes" id="UP000663852">
    <property type="component" value="Unassembled WGS sequence"/>
</dbReference>
<keyword evidence="1" id="KW-0732">Signal</keyword>
<name>A0A815B4R3_ADIRI</name>
<dbReference type="EMBL" id="CAJNOJ010000189">
    <property type="protein sequence ID" value="CAF1265617.1"/>
    <property type="molecule type" value="Genomic_DNA"/>
</dbReference>
<keyword evidence="4" id="KW-1185">Reference proteome</keyword>